<dbReference type="PRINTS" id="PR00368">
    <property type="entry name" value="FADPNR"/>
</dbReference>
<evidence type="ECO:0000313" key="16">
    <source>
        <dbReference type="Proteomes" id="UP000076510"/>
    </source>
</evidence>
<dbReference type="NCBIfam" id="TIGR00551">
    <property type="entry name" value="nadB"/>
    <property type="match status" value="1"/>
</dbReference>
<dbReference type="InterPro" id="IPR005288">
    <property type="entry name" value="NadB"/>
</dbReference>
<dbReference type="SUPFAM" id="SSF56425">
    <property type="entry name" value="Succinate dehydrogenase/fumarate reductase flavoprotein, catalytic domain"/>
    <property type="match status" value="1"/>
</dbReference>
<evidence type="ECO:0000256" key="9">
    <source>
        <dbReference type="ARBA" id="ARBA00023002"/>
    </source>
</evidence>
<dbReference type="InterPro" id="IPR027477">
    <property type="entry name" value="Succ_DH/fumarate_Rdtase_cat_sf"/>
</dbReference>
<evidence type="ECO:0000256" key="4">
    <source>
        <dbReference type="ARBA" id="ARBA00012173"/>
    </source>
</evidence>
<accession>A0A161RGQ8</accession>
<keyword evidence="9 12" id="KW-0560">Oxidoreductase</keyword>
<dbReference type="InterPro" id="IPR036188">
    <property type="entry name" value="FAD/NAD-bd_sf"/>
</dbReference>
<comment type="subcellular location">
    <subcellularLocation>
        <location evidence="12">Cytoplasm</location>
    </subcellularLocation>
</comment>
<dbReference type="Gene3D" id="3.90.700.10">
    <property type="entry name" value="Succinate dehydrogenase/fumarate reductase flavoprotein, catalytic domain"/>
    <property type="match status" value="1"/>
</dbReference>
<comment type="function">
    <text evidence="12">Catalyzes the oxidation of L-aspartate to iminoaspartate.</text>
</comment>
<dbReference type="PANTHER" id="PTHR42716:SF2">
    <property type="entry name" value="L-ASPARTATE OXIDASE, CHLOROPLASTIC"/>
    <property type="match status" value="1"/>
</dbReference>
<evidence type="ECO:0000256" key="5">
    <source>
        <dbReference type="ARBA" id="ARBA00021901"/>
    </source>
</evidence>
<name>A0A161RGQ8_9BACI</name>
<evidence type="ECO:0000313" key="15">
    <source>
        <dbReference type="EMBL" id="KZE43525.1"/>
    </source>
</evidence>
<dbReference type="Gene3D" id="3.50.50.60">
    <property type="entry name" value="FAD/NAD(P)-binding domain"/>
    <property type="match status" value="1"/>
</dbReference>
<dbReference type="InterPro" id="IPR015939">
    <property type="entry name" value="Fum_Rdtase/Succ_DH_flav-like_C"/>
</dbReference>
<gene>
    <name evidence="15" type="ORF">AV649_09985</name>
</gene>
<evidence type="ECO:0000256" key="6">
    <source>
        <dbReference type="ARBA" id="ARBA00022630"/>
    </source>
</evidence>
<dbReference type="GO" id="GO:0005737">
    <property type="term" value="C:cytoplasm"/>
    <property type="evidence" value="ECO:0007669"/>
    <property type="project" value="UniProtKB-SubCell"/>
</dbReference>
<organism evidence="15 16">
    <name type="scientific">Rossellomorea marisflavi</name>
    <dbReference type="NCBI Taxonomy" id="189381"/>
    <lineage>
        <taxon>Bacteria</taxon>
        <taxon>Bacillati</taxon>
        <taxon>Bacillota</taxon>
        <taxon>Bacilli</taxon>
        <taxon>Bacillales</taxon>
        <taxon>Bacillaceae</taxon>
        <taxon>Rossellomorea</taxon>
    </lineage>
</organism>
<dbReference type="Pfam" id="PF02910">
    <property type="entry name" value="Succ_DH_flav_C"/>
    <property type="match status" value="1"/>
</dbReference>
<comment type="catalytic activity">
    <reaction evidence="10">
        <text>L-aspartate + O2 = iminosuccinate + H2O2</text>
        <dbReference type="Rhea" id="RHEA:25876"/>
        <dbReference type="ChEBI" id="CHEBI:15379"/>
        <dbReference type="ChEBI" id="CHEBI:16240"/>
        <dbReference type="ChEBI" id="CHEBI:29991"/>
        <dbReference type="ChEBI" id="CHEBI:77875"/>
        <dbReference type="EC" id="1.4.3.16"/>
    </reaction>
    <physiologicalReaction direction="left-to-right" evidence="10">
        <dbReference type="Rhea" id="RHEA:25877"/>
    </physiologicalReaction>
</comment>
<dbReference type="Pfam" id="PF00890">
    <property type="entry name" value="FAD_binding_2"/>
    <property type="match status" value="1"/>
</dbReference>
<dbReference type="RefSeq" id="WP_063192007.1">
    <property type="nucleotide sequence ID" value="NZ_JBLGCT010000001.1"/>
</dbReference>
<comment type="caution">
    <text evidence="15">The sequence shown here is derived from an EMBL/GenBank/DDBJ whole genome shotgun (WGS) entry which is preliminary data.</text>
</comment>
<dbReference type="OrthoDB" id="9806724at2"/>
<evidence type="ECO:0000256" key="10">
    <source>
        <dbReference type="ARBA" id="ARBA00048305"/>
    </source>
</evidence>
<evidence type="ECO:0000256" key="3">
    <source>
        <dbReference type="ARBA" id="ARBA00008562"/>
    </source>
</evidence>
<evidence type="ECO:0000259" key="14">
    <source>
        <dbReference type="Pfam" id="PF02910"/>
    </source>
</evidence>
<dbReference type="InterPro" id="IPR037099">
    <property type="entry name" value="Fum_R/Succ_DH_flav-like_C_sf"/>
</dbReference>
<dbReference type="Proteomes" id="UP000076510">
    <property type="component" value="Unassembled WGS sequence"/>
</dbReference>
<evidence type="ECO:0000259" key="13">
    <source>
        <dbReference type="Pfam" id="PF00890"/>
    </source>
</evidence>
<comment type="pathway">
    <text evidence="2 12">Cofactor biosynthesis; NAD(+) biosynthesis; iminoaspartate from L-aspartate (oxidase route): step 1/1.</text>
</comment>
<protein>
    <recommendedName>
        <fullName evidence="5 11">L-aspartate oxidase</fullName>
        <ecNumber evidence="4 11">1.4.3.16</ecNumber>
    </recommendedName>
</protein>
<comment type="cofactor">
    <cofactor evidence="1 12">
        <name>FAD</name>
        <dbReference type="ChEBI" id="CHEBI:57692"/>
    </cofactor>
</comment>
<keyword evidence="8 12" id="KW-0274">FAD</keyword>
<proteinExistence type="inferred from homology"/>
<dbReference type="AlphaFoldDB" id="A0A161RGQ8"/>
<dbReference type="EC" id="1.4.3.16" evidence="4 11"/>
<dbReference type="GO" id="GO:0008734">
    <property type="term" value="F:L-aspartate oxidase activity"/>
    <property type="evidence" value="ECO:0007669"/>
    <property type="project" value="UniProtKB-UniRule"/>
</dbReference>
<dbReference type="EMBL" id="LQQY01000047">
    <property type="protein sequence ID" value="KZE43525.1"/>
    <property type="molecule type" value="Genomic_DNA"/>
</dbReference>
<dbReference type="Gene3D" id="1.20.58.100">
    <property type="entry name" value="Fumarate reductase/succinate dehydrogenase flavoprotein-like, C-terminal domain"/>
    <property type="match status" value="1"/>
</dbReference>
<evidence type="ECO:0000256" key="11">
    <source>
        <dbReference type="NCBIfam" id="TIGR00551"/>
    </source>
</evidence>
<dbReference type="SUPFAM" id="SSF51905">
    <property type="entry name" value="FAD/NAD(P)-binding domain"/>
    <property type="match status" value="1"/>
</dbReference>
<dbReference type="GO" id="GO:0034628">
    <property type="term" value="P:'de novo' NAD+ biosynthetic process from L-aspartate"/>
    <property type="evidence" value="ECO:0007669"/>
    <property type="project" value="TreeGrafter"/>
</dbReference>
<evidence type="ECO:0000256" key="7">
    <source>
        <dbReference type="ARBA" id="ARBA00022642"/>
    </source>
</evidence>
<comment type="similarity">
    <text evidence="3 12">Belongs to the FAD-dependent oxidoreductase 2 family. NadB subfamily.</text>
</comment>
<keyword evidence="6 12" id="KW-0285">Flavoprotein</keyword>
<dbReference type="GO" id="GO:0033765">
    <property type="term" value="F:steroid dehydrogenase activity, acting on the CH-CH group of donors"/>
    <property type="evidence" value="ECO:0007669"/>
    <property type="project" value="UniProtKB-ARBA"/>
</dbReference>
<dbReference type="UniPathway" id="UPA00253">
    <property type="reaction ID" value="UER00326"/>
</dbReference>
<reference evidence="16" key="1">
    <citation type="submission" date="2016-01" db="EMBL/GenBank/DDBJ databases">
        <title>Whole genome sequencing of Bhargavaea cecembensis T14.</title>
        <authorList>
            <person name="Hong K.W."/>
        </authorList>
    </citation>
    <scope>NUCLEOTIDE SEQUENCE [LARGE SCALE GENOMIC DNA]</scope>
    <source>
        <strain evidence="16">M19</strain>
    </source>
</reference>
<sequence>MGKADVLIIGSGVAALQLARNIQDHMNVRIITKSRLKASNSYLAQGGIAAAIAPDDSPGLHTRDTLSAGEALQDEGRVMSFVEDGKRAVEALLSDGMPFDYGGGGLKLGMEGAHSTKRIVHSGGDQTGRFLIEFLHSSLSENVKIIEGEMAYQLLKDGKGRIGGVRTKDEAGVIRTYTGDHIVLASGGAGGIYESTSNHPSVTGTGIAMAFLAGAVVSDMEFIQFHPTLMISRGRTTGLISEAVRGEGGVLIREDGSALMESIHPMRDLAPRHVVAEAIYRERALGGDVYLDITGIRDFSTRFPSITEQCEREGYPIEAGRIPVAPGCHFIMGGVLVDDVGRTNLDGLYAIGEAACSGVHGANRLASNSLLEGIVYGQRLADHLKQALPSKAMPLVGAQTSSPPEHLPERNRLKKMMMEEAGIIRSEEGLNRLLTWLDGFGLTYECKMDDLDVEDMEDYLIWVVSRLIGTASLFREESRGGHIRRDHPQKRPEWDKKNIHMKIQTGRLKVSVYESLETKIHA</sequence>
<feature type="domain" description="Fumarate reductase/succinate dehydrogenase flavoprotein-like C-terminal" evidence="14">
    <location>
        <begin position="410"/>
        <end position="500"/>
    </location>
</feature>
<evidence type="ECO:0000256" key="8">
    <source>
        <dbReference type="ARBA" id="ARBA00022827"/>
    </source>
</evidence>
<evidence type="ECO:0000256" key="2">
    <source>
        <dbReference type="ARBA" id="ARBA00004950"/>
    </source>
</evidence>
<evidence type="ECO:0000256" key="12">
    <source>
        <dbReference type="RuleBase" id="RU362049"/>
    </source>
</evidence>
<dbReference type="PANTHER" id="PTHR42716">
    <property type="entry name" value="L-ASPARTATE OXIDASE"/>
    <property type="match status" value="1"/>
</dbReference>
<evidence type="ECO:0000256" key="1">
    <source>
        <dbReference type="ARBA" id="ARBA00001974"/>
    </source>
</evidence>
<feature type="domain" description="FAD-dependent oxidoreductase 2 FAD-binding" evidence="13">
    <location>
        <begin position="5"/>
        <end position="370"/>
    </location>
</feature>
<dbReference type="SUPFAM" id="SSF46977">
    <property type="entry name" value="Succinate dehydrogenase/fumarate reductase flavoprotein C-terminal domain"/>
    <property type="match status" value="1"/>
</dbReference>
<dbReference type="InterPro" id="IPR003953">
    <property type="entry name" value="FAD-dep_OxRdtase_2_FAD-bd"/>
</dbReference>
<keyword evidence="7 12" id="KW-0662">Pyridine nucleotide biosynthesis</keyword>